<accession>A0ABV7DFQ2</accession>
<evidence type="ECO:0000313" key="5">
    <source>
        <dbReference type="EMBL" id="MFC3073438.1"/>
    </source>
</evidence>
<sequence length="492" mass="52161">MSGNEKNDRPSYPLNWLSAAEQVEGYGRGLFSPCEVLEASLARIEDVNPVLNAFCLVDAEGARKAAEASAERWRAGRPLGGLDGVPVAIKDLTPTAGLRTAFGSRLFRDHVPSEDAVVVERLKTAGAVVVGKTTTSEFANASVTDSPLTGVTRNPWNPGRTSGGSSGGSAVAVATGCVALAEGSDMGGSVRIPASFCGVVGLKPALGRIPFGILPNLYDPLAHHGPIARTTADAFAFLCATSGPDDRDPLSLPADPDLALPMAGDPRGLRIGFSPDLGFQSVEDDVAENALSTARDLERQGALLTEVDLALTPELYDAGYKMFAVNIHECYGRFERDHAAELDPTLLQFFDLARSLSAAELAHTQIVLSDGWRKIARIYETCDALLLPTMPRTATPVGRTEFDYSGTDDRGRAIFFDMTLPFNLFGRLPAVSVPSGLGRDGLPTGLQIVAGRHRERLALSIATTVHDSAAWTGRLSRLGPWTLPPAGGKLDD</sequence>
<evidence type="ECO:0000256" key="1">
    <source>
        <dbReference type="ARBA" id="ARBA00003871"/>
    </source>
</evidence>
<feature type="domain" description="Amidase" evidence="4">
    <location>
        <begin position="35"/>
        <end position="457"/>
    </location>
</feature>
<dbReference type="PROSITE" id="PS00571">
    <property type="entry name" value="AMIDASES"/>
    <property type="match status" value="1"/>
</dbReference>
<dbReference type="RefSeq" id="WP_257317346.1">
    <property type="nucleotide sequence ID" value="NZ_JANFDG010000028.1"/>
</dbReference>
<dbReference type="InterPro" id="IPR000120">
    <property type="entry name" value="Amidase"/>
</dbReference>
<gene>
    <name evidence="5" type="ORF">ACFOHH_10010</name>
</gene>
<dbReference type="Pfam" id="PF01425">
    <property type="entry name" value="Amidase"/>
    <property type="match status" value="1"/>
</dbReference>
<dbReference type="InterPro" id="IPR036928">
    <property type="entry name" value="AS_sf"/>
</dbReference>
<dbReference type="Gene3D" id="3.90.1300.10">
    <property type="entry name" value="Amidase signature (AS) domain"/>
    <property type="match status" value="1"/>
</dbReference>
<name>A0ABV7DFQ2_9HYPH</name>
<dbReference type="InterPro" id="IPR020556">
    <property type="entry name" value="Amidase_CS"/>
</dbReference>
<evidence type="ECO:0000259" key="4">
    <source>
        <dbReference type="Pfam" id="PF01425"/>
    </source>
</evidence>
<comment type="similarity">
    <text evidence="2">Belongs to the amidase family.</text>
</comment>
<dbReference type="EMBL" id="JBHRSP010000015">
    <property type="protein sequence ID" value="MFC3073438.1"/>
    <property type="molecule type" value="Genomic_DNA"/>
</dbReference>
<evidence type="ECO:0000256" key="3">
    <source>
        <dbReference type="ARBA" id="ARBA00021874"/>
    </source>
</evidence>
<comment type="caution">
    <text evidence="5">The sequence shown here is derived from an EMBL/GenBank/DDBJ whole genome shotgun (WGS) entry which is preliminary data.</text>
</comment>
<evidence type="ECO:0000313" key="6">
    <source>
        <dbReference type="Proteomes" id="UP001595377"/>
    </source>
</evidence>
<protein>
    <recommendedName>
        <fullName evidence="3">Indoleacetamide hydrolase</fullName>
    </recommendedName>
</protein>
<evidence type="ECO:0000256" key="2">
    <source>
        <dbReference type="ARBA" id="ARBA00009199"/>
    </source>
</evidence>
<proteinExistence type="inferred from homology"/>
<reference evidence="6" key="1">
    <citation type="journal article" date="2019" name="Int. J. Syst. Evol. Microbiol.">
        <title>The Global Catalogue of Microorganisms (GCM) 10K type strain sequencing project: providing services to taxonomists for standard genome sequencing and annotation.</title>
        <authorList>
            <consortium name="The Broad Institute Genomics Platform"/>
            <consortium name="The Broad Institute Genome Sequencing Center for Infectious Disease"/>
            <person name="Wu L."/>
            <person name="Ma J."/>
        </authorList>
    </citation>
    <scope>NUCLEOTIDE SEQUENCE [LARGE SCALE GENOMIC DNA]</scope>
    <source>
        <strain evidence="6">KCTC 52677</strain>
    </source>
</reference>
<comment type="function">
    <text evidence="1">Hydrolyzes indole-3-acetamide (IAM) into indole-3-acetic acid (IAA).</text>
</comment>
<dbReference type="InterPro" id="IPR023631">
    <property type="entry name" value="Amidase_dom"/>
</dbReference>
<keyword evidence="6" id="KW-1185">Reference proteome</keyword>
<dbReference type="PANTHER" id="PTHR11895:SF7">
    <property type="entry name" value="GLUTAMYL-TRNA(GLN) AMIDOTRANSFERASE SUBUNIT A, MITOCHONDRIAL"/>
    <property type="match status" value="1"/>
</dbReference>
<organism evidence="5 6">
    <name type="scientific">Shinella pollutisoli</name>
    <dbReference type="NCBI Taxonomy" id="2250594"/>
    <lineage>
        <taxon>Bacteria</taxon>
        <taxon>Pseudomonadati</taxon>
        <taxon>Pseudomonadota</taxon>
        <taxon>Alphaproteobacteria</taxon>
        <taxon>Hyphomicrobiales</taxon>
        <taxon>Rhizobiaceae</taxon>
        <taxon>Shinella</taxon>
    </lineage>
</organism>
<dbReference type="Proteomes" id="UP001595377">
    <property type="component" value="Unassembled WGS sequence"/>
</dbReference>
<dbReference type="SUPFAM" id="SSF75304">
    <property type="entry name" value="Amidase signature (AS) enzymes"/>
    <property type="match status" value="1"/>
</dbReference>
<dbReference type="PANTHER" id="PTHR11895">
    <property type="entry name" value="TRANSAMIDASE"/>
    <property type="match status" value="1"/>
</dbReference>